<dbReference type="EMBL" id="FNPR01000003">
    <property type="protein sequence ID" value="SDY73077.1"/>
    <property type="molecule type" value="Genomic_DNA"/>
</dbReference>
<sequence length="172" mass="19047">MRKLFLFLVLCFPLLANPAGAKSYIDSAGVKNPRAISDVPFTWLGLKLYDASLYTPSGAAFSWQNPMAIELTYARKLPRAKLVNATRDELKRLEGSRADHPAILADLNRCLRDVTRGDRFTAVARNAASVDLFFNGAKTCKLTQASIGKRFLNIWLSENSRSIAASRKLKGL</sequence>
<dbReference type="InterPro" id="IPR016087">
    <property type="entry name" value="Chalcone_isomerase"/>
</dbReference>
<gene>
    <name evidence="3" type="ORF">SAMN05444486_103459</name>
</gene>
<accession>A0A1H3M8L0</accession>
<evidence type="ECO:0000256" key="1">
    <source>
        <dbReference type="SAM" id="SignalP"/>
    </source>
</evidence>
<protein>
    <submittedName>
        <fullName evidence="3">Chalcone isomerase-like</fullName>
    </submittedName>
</protein>
<feature type="signal peptide" evidence="1">
    <location>
        <begin position="1"/>
        <end position="21"/>
    </location>
</feature>
<evidence type="ECO:0000313" key="3">
    <source>
        <dbReference type="EMBL" id="SDY73077.1"/>
    </source>
</evidence>
<keyword evidence="1" id="KW-0732">Signal</keyword>
<organism evidence="3 4">
    <name type="scientific">Lentibacter algarum</name>
    <dbReference type="NCBI Taxonomy" id="576131"/>
    <lineage>
        <taxon>Bacteria</taxon>
        <taxon>Pseudomonadati</taxon>
        <taxon>Pseudomonadota</taxon>
        <taxon>Alphaproteobacteria</taxon>
        <taxon>Rhodobacterales</taxon>
        <taxon>Roseobacteraceae</taxon>
        <taxon>Lentibacter</taxon>
    </lineage>
</organism>
<evidence type="ECO:0000313" key="4">
    <source>
        <dbReference type="Proteomes" id="UP000199026"/>
    </source>
</evidence>
<dbReference type="Pfam" id="PF16036">
    <property type="entry name" value="Chalcone_3"/>
    <property type="match status" value="1"/>
</dbReference>
<feature type="domain" description="Chalcone isomerase" evidence="2">
    <location>
        <begin position="46"/>
        <end position="159"/>
    </location>
</feature>
<keyword evidence="3" id="KW-0413">Isomerase</keyword>
<dbReference type="STRING" id="576131.SAMN05444486_103459"/>
<evidence type="ECO:0000259" key="2">
    <source>
        <dbReference type="Pfam" id="PF16036"/>
    </source>
</evidence>
<reference evidence="3 4" key="1">
    <citation type="submission" date="2016-10" db="EMBL/GenBank/DDBJ databases">
        <authorList>
            <person name="de Groot N.N."/>
        </authorList>
    </citation>
    <scope>NUCLEOTIDE SEQUENCE [LARGE SCALE GENOMIC DNA]</scope>
    <source>
        <strain evidence="3 4">DSM 24677</strain>
    </source>
</reference>
<name>A0A1H3M8L0_9RHOB</name>
<dbReference type="GO" id="GO:0016853">
    <property type="term" value="F:isomerase activity"/>
    <property type="evidence" value="ECO:0007669"/>
    <property type="project" value="UniProtKB-KW"/>
</dbReference>
<dbReference type="AlphaFoldDB" id="A0A1H3M8L0"/>
<dbReference type="Proteomes" id="UP000199026">
    <property type="component" value="Unassembled WGS sequence"/>
</dbReference>
<feature type="chain" id="PRO_5011610154" evidence="1">
    <location>
        <begin position="22"/>
        <end position="172"/>
    </location>
</feature>
<keyword evidence="4" id="KW-1185">Reference proteome</keyword>
<proteinExistence type="predicted"/>
<dbReference type="GeneID" id="78125405"/>
<dbReference type="RefSeq" id="WP_177170693.1">
    <property type="nucleotide sequence ID" value="NZ_CALJFH010000039.1"/>
</dbReference>